<dbReference type="AlphaFoldDB" id="K0SHF0"/>
<evidence type="ECO:0000313" key="1">
    <source>
        <dbReference type="EMBL" id="EJK60441.1"/>
    </source>
</evidence>
<sequence>PIFPEEKVRSSTWTEPLYGSGAGSGFDHVLLQGNHEGVKALDPPQSNELKQLNVYWDEDEVFPESRLASQVEINDKMDGMVVYVPDRIVDDIP</sequence>
<reference evidence="1 2" key="1">
    <citation type="journal article" date="2012" name="Genome Biol.">
        <title>Genome and low-iron response of an oceanic diatom adapted to chronic iron limitation.</title>
        <authorList>
            <person name="Lommer M."/>
            <person name="Specht M."/>
            <person name="Roy A.S."/>
            <person name="Kraemer L."/>
            <person name="Andreson R."/>
            <person name="Gutowska M.A."/>
            <person name="Wolf J."/>
            <person name="Bergner S.V."/>
            <person name="Schilhabel M.B."/>
            <person name="Klostermeier U.C."/>
            <person name="Beiko R.G."/>
            <person name="Rosenstiel P."/>
            <person name="Hippler M."/>
            <person name="Laroche J."/>
        </authorList>
    </citation>
    <scope>NUCLEOTIDE SEQUENCE [LARGE SCALE GENOMIC DNA]</scope>
    <source>
        <strain evidence="1 2">CCMP1005</strain>
    </source>
</reference>
<dbReference type="eggNOG" id="ENOG502RW25">
    <property type="taxonomic scope" value="Eukaryota"/>
</dbReference>
<feature type="non-terminal residue" evidence="1">
    <location>
        <position position="1"/>
    </location>
</feature>
<gene>
    <name evidence="1" type="ORF">THAOC_19208</name>
</gene>
<organism evidence="1 2">
    <name type="scientific">Thalassiosira oceanica</name>
    <name type="common">Marine diatom</name>
    <dbReference type="NCBI Taxonomy" id="159749"/>
    <lineage>
        <taxon>Eukaryota</taxon>
        <taxon>Sar</taxon>
        <taxon>Stramenopiles</taxon>
        <taxon>Ochrophyta</taxon>
        <taxon>Bacillariophyta</taxon>
        <taxon>Coscinodiscophyceae</taxon>
        <taxon>Thalassiosirophycidae</taxon>
        <taxon>Thalassiosirales</taxon>
        <taxon>Thalassiosiraceae</taxon>
        <taxon>Thalassiosira</taxon>
    </lineage>
</organism>
<dbReference type="Gene3D" id="3.10.20.30">
    <property type="match status" value="1"/>
</dbReference>
<dbReference type="InterPro" id="IPR012675">
    <property type="entry name" value="Beta-grasp_dom_sf"/>
</dbReference>
<dbReference type="EMBL" id="AGNL01021101">
    <property type="protein sequence ID" value="EJK60441.1"/>
    <property type="molecule type" value="Genomic_DNA"/>
</dbReference>
<proteinExistence type="predicted"/>
<evidence type="ECO:0000313" key="2">
    <source>
        <dbReference type="Proteomes" id="UP000266841"/>
    </source>
</evidence>
<comment type="caution">
    <text evidence="1">The sequence shown here is derived from an EMBL/GenBank/DDBJ whole genome shotgun (WGS) entry which is preliminary data.</text>
</comment>
<keyword evidence="2" id="KW-1185">Reference proteome</keyword>
<dbReference type="Proteomes" id="UP000266841">
    <property type="component" value="Unassembled WGS sequence"/>
</dbReference>
<dbReference type="OrthoDB" id="268593at2759"/>
<name>K0SHF0_THAOC</name>
<protein>
    <submittedName>
        <fullName evidence="1">Uncharacterized protein</fullName>
    </submittedName>
</protein>
<accession>K0SHF0</accession>